<reference evidence="3 4" key="1">
    <citation type="submission" date="2018-04" db="EMBL/GenBank/DDBJ databases">
        <title>The genome of golden apple snail Pomacea canaliculata provides insight into stress tolerance and invasive adaptation.</title>
        <authorList>
            <person name="Liu C."/>
            <person name="Liu B."/>
            <person name="Ren Y."/>
            <person name="Zhang Y."/>
            <person name="Wang H."/>
            <person name="Li S."/>
            <person name="Jiang F."/>
            <person name="Yin L."/>
            <person name="Zhang G."/>
            <person name="Qian W."/>
            <person name="Fan W."/>
        </authorList>
    </citation>
    <scope>NUCLEOTIDE SEQUENCE [LARGE SCALE GENOMIC DNA]</scope>
    <source>
        <strain evidence="3">SZHN2017</strain>
        <tissue evidence="3">Muscle</tissue>
    </source>
</reference>
<dbReference type="OrthoDB" id="10028873at2759"/>
<dbReference type="OMA" id="DCERISM"/>
<evidence type="ECO:0000256" key="1">
    <source>
        <dbReference type="SAM" id="Coils"/>
    </source>
</evidence>
<organism evidence="3 4">
    <name type="scientific">Pomacea canaliculata</name>
    <name type="common">Golden apple snail</name>
    <dbReference type="NCBI Taxonomy" id="400727"/>
    <lineage>
        <taxon>Eukaryota</taxon>
        <taxon>Metazoa</taxon>
        <taxon>Spiralia</taxon>
        <taxon>Lophotrochozoa</taxon>
        <taxon>Mollusca</taxon>
        <taxon>Gastropoda</taxon>
        <taxon>Caenogastropoda</taxon>
        <taxon>Architaenioglossa</taxon>
        <taxon>Ampullarioidea</taxon>
        <taxon>Ampullariidae</taxon>
        <taxon>Pomacea</taxon>
    </lineage>
</organism>
<evidence type="ECO:0000256" key="2">
    <source>
        <dbReference type="SAM" id="MobiDB-lite"/>
    </source>
</evidence>
<feature type="region of interest" description="Disordered" evidence="2">
    <location>
        <begin position="654"/>
        <end position="706"/>
    </location>
</feature>
<protein>
    <recommendedName>
        <fullName evidence="5">VPS9 domain-containing protein</fullName>
    </recommendedName>
</protein>
<feature type="region of interest" description="Disordered" evidence="2">
    <location>
        <begin position="591"/>
        <end position="614"/>
    </location>
</feature>
<dbReference type="EMBL" id="PZQS01000011">
    <property type="protein sequence ID" value="PVD21684.1"/>
    <property type="molecule type" value="Genomic_DNA"/>
</dbReference>
<evidence type="ECO:0000313" key="4">
    <source>
        <dbReference type="Proteomes" id="UP000245119"/>
    </source>
</evidence>
<keyword evidence="1" id="KW-0175">Coiled coil</keyword>
<feature type="coiled-coil region" evidence="1">
    <location>
        <begin position="177"/>
        <end position="204"/>
    </location>
</feature>
<feature type="compositionally biased region" description="Basic and acidic residues" evidence="2">
    <location>
        <begin position="678"/>
        <end position="690"/>
    </location>
</feature>
<feature type="compositionally biased region" description="Low complexity" evidence="2">
    <location>
        <begin position="656"/>
        <end position="672"/>
    </location>
</feature>
<evidence type="ECO:0000313" key="3">
    <source>
        <dbReference type="EMBL" id="PVD21684.1"/>
    </source>
</evidence>
<accession>A0A2T7NKJ1</accession>
<comment type="caution">
    <text evidence="3">The sequence shown here is derived from an EMBL/GenBank/DDBJ whole genome shotgun (WGS) entry which is preliminary data.</text>
</comment>
<gene>
    <name evidence="3" type="ORF">C0Q70_17483</name>
</gene>
<proteinExistence type="predicted"/>
<keyword evidence="4" id="KW-1185">Reference proteome</keyword>
<name>A0A2T7NKJ1_POMCA</name>
<evidence type="ECO:0008006" key="5">
    <source>
        <dbReference type="Google" id="ProtNLM"/>
    </source>
</evidence>
<sequence length="855" mass="95962">MYLFLKLNNVEKVISGIVVDNDCLPLVEGLVVAPTSASDRQSMAVNCIPWFKSLAIDAVYIDCLYRDCRWVPKMFTVQQTHETSVKEISQTGLGSGQSEAFFPISARPIFRHGGEMSDFDPIADELYERAEGILSSDSKKAMPEEELRTECAQLLHCCIFPIVEFSKTDVPVLQGCSQRIALRIQALEEEINEKEAELVVTEGLLSKRKSKILANEHLCDEAHVQACTPSFLHAMYDSLAADIQETYTQVELRQRKVQEERKRSNTGRVLEGLVRDRDESHEQLQKLLTIRETLRTFLDSTHSSSASSKKTRKISKEEKGSYAMLVKIYEEMKSIKCEVTRLCYRRLHCTAMKKAIDATVMKIERGKVESVCDFSEFSLNVGVAGGGGNWSGWMSMQDQVNEVMDKRDSVVYREHLKRCQFVLDIASSVLSEQVILEPEKGDVLEDRGDDCLDKASYTTKSEGVKSEKLPNCEGADLWRKTRNKAVQAALDHLVEVASTQMMNMARVIVLHLGLDADNVRYVRRAWVCYSPYFFRVTLSQLQQVYARLHSAHGAQMHAVVTSLALTDIVDERFFEDFFVRNLDWKRLKGDGKDGVAGQREAEEGLTPEESVEPLSSTTLVSDLRRCSVGELYALVDKDCLKLCKQMRELEHTEMLSGSLSSKSSSSSSSVSSPDVGDTDVRSESKGHDSDSSSSSSGDAEGRSEEAVLQQLKKRASALVFVTSKTQGRRSVTSLLAAVDGVIAPFNALMQQVVDSPDLLEKLRLLEQGVRFLAQQVELHCQDKGMDSLLPMSLFATVCLQRDVFISLFTQLQLLNDFRHHVVLPAVYDFGLTSAYTPYFFLSERKENLRKTESDT</sequence>
<dbReference type="Proteomes" id="UP000245119">
    <property type="component" value="Linkage Group LG11"/>
</dbReference>
<dbReference type="AlphaFoldDB" id="A0A2T7NKJ1"/>